<keyword evidence="4" id="KW-0068">Autocatalytic cleavage</keyword>
<evidence type="ECO:0000313" key="11">
    <source>
        <dbReference type="EMBL" id="MBM7086946.1"/>
    </source>
</evidence>
<gene>
    <name evidence="11" type="ORF">JQN84_30940</name>
</gene>
<dbReference type="Pfam" id="PF02675">
    <property type="entry name" value="AdoMet_dc"/>
    <property type="match status" value="1"/>
</dbReference>
<keyword evidence="8" id="KW-0456">Lyase</keyword>
<comment type="caution">
    <text evidence="11">The sequence shown here is derived from an EMBL/GenBank/DDBJ whole genome shotgun (WGS) entry which is preliminary data.</text>
</comment>
<dbReference type="InterPro" id="IPR003826">
    <property type="entry name" value="AdoMetDC_fam_prok"/>
</dbReference>
<evidence type="ECO:0000313" key="12">
    <source>
        <dbReference type="Proteomes" id="UP000809587"/>
    </source>
</evidence>
<evidence type="ECO:0000256" key="7">
    <source>
        <dbReference type="ARBA" id="ARBA00023145"/>
    </source>
</evidence>
<keyword evidence="10" id="KW-0670">Pyruvate</keyword>
<keyword evidence="12" id="KW-1185">Reference proteome</keyword>
<protein>
    <submittedName>
        <fullName evidence="11">S-adenosylmethionine decarboxylase</fullName>
    </submittedName>
</protein>
<name>A0ABS2JKA0_9ACTN</name>
<dbReference type="SUPFAM" id="SSF56276">
    <property type="entry name" value="S-adenosylmethionine decarboxylase"/>
    <property type="match status" value="1"/>
</dbReference>
<reference evidence="11 12" key="1">
    <citation type="submission" date="2021-02" db="EMBL/GenBank/DDBJ databases">
        <authorList>
            <person name="Lee D.-H."/>
        </authorList>
    </citation>
    <scope>NUCLEOTIDE SEQUENCE [LARGE SCALE GENOMIC DNA]</scope>
    <source>
        <strain evidence="11 12">MMS20-R2-29</strain>
    </source>
</reference>
<dbReference type="PANTHER" id="PTHR33866">
    <property type="entry name" value="S-ADENOSYLMETHIONINE DECARBOXYLASE PROENZYME"/>
    <property type="match status" value="1"/>
</dbReference>
<evidence type="ECO:0000256" key="9">
    <source>
        <dbReference type="ARBA" id="ARBA00023270"/>
    </source>
</evidence>
<comment type="cofactor">
    <cofactor evidence="1">
        <name>pyruvate</name>
        <dbReference type="ChEBI" id="CHEBI:15361"/>
    </cofactor>
</comment>
<dbReference type="RefSeq" id="WP_204962123.1">
    <property type="nucleotide sequence ID" value="NZ_JAFEUO010000017.1"/>
</dbReference>
<keyword evidence="9" id="KW-0704">Schiff base</keyword>
<dbReference type="Gene3D" id="3.60.90.10">
    <property type="entry name" value="S-adenosylmethionine decarboxylase"/>
    <property type="match status" value="1"/>
</dbReference>
<keyword evidence="2" id="KW-0949">S-adenosyl-L-methionine</keyword>
<evidence type="ECO:0000256" key="3">
    <source>
        <dbReference type="ARBA" id="ARBA00022793"/>
    </source>
</evidence>
<dbReference type="EMBL" id="JAFEUO010000017">
    <property type="protein sequence ID" value="MBM7086946.1"/>
    <property type="molecule type" value="Genomic_DNA"/>
</dbReference>
<evidence type="ECO:0000256" key="6">
    <source>
        <dbReference type="ARBA" id="ARBA00023115"/>
    </source>
</evidence>
<keyword evidence="6" id="KW-0620">Polyamine biosynthesis</keyword>
<evidence type="ECO:0000256" key="4">
    <source>
        <dbReference type="ARBA" id="ARBA00022813"/>
    </source>
</evidence>
<evidence type="ECO:0000256" key="5">
    <source>
        <dbReference type="ARBA" id="ARBA00023066"/>
    </source>
</evidence>
<dbReference type="PANTHER" id="PTHR33866:SF2">
    <property type="entry name" value="S-ADENOSYLMETHIONINE DECARBOXYLASE PROENZYME"/>
    <property type="match status" value="1"/>
</dbReference>
<evidence type="ECO:0000256" key="10">
    <source>
        <dbReference type="ARBA" id="ARBA00023317"/>
    </source>
</evidence>
<keyword evidence="3" id="KW-0210">Decarboxylase</keyword>
<sequence>MIHAVYDVTNCARADVDPGQIMTAMRETCRLLGNTARSELIEPFQPHGATCVLILAESHITVSTWPELGLAHIDVFTCRAESDPDMAVAPILVLLGGNVALNGRVPRLPLPAPIAA</sequence>
<keyword evidence="5" id="KW-0745">Spermidine biosynthesis</keyword>
<dbReference type="InterPro" id="IPR016067">
    <property type="entry name" value="S-AdoMet_deCO2ase_core"/>
</dbReference>
<evidence type="ECO:0000256" key="2">
    <source>
        <dbReference type="ARBA" id="ARBA00022691"/>
    </source>
</evidence>
<organism evidence="11 12">
    <name type="scientific">Micromonospora humidisoli</name>
    <dbReference type="NCBI Taxonomy" id="2807622"/>
    <lineage>
        <taxon>Bacteria</taxon>
        <taxon>Bacillati</taxon>
        <taxon>Actinomycetota</taxon>
        <taxon>Actinomycetes</taxon>
        <taxon>Micromonosporales</taxon>
        <taxon>Micromonosporaceae</taxon>
        <taxon>Micromonospora</taxon>
    </lineage>
</organism>
<evidence type="ECO:0000256" key="8">
    <source>
        <dbReference type="ARBA" id="ARBA00023239"/>
    </source>
</evidence>
<keyword evidence="7" id="KW-0865">Zymogen</keyword>
<accession>A0ABS2JKA0</accession>
<proteinExistence type="predicted"/>
<dbReference type="Proteomes" id="UP000809587">
    <property type="component" value="Unassembled WGS sequence"/>
</dbReference>
<evidence type="ECO:0000256" key="1">
    <source>
        <dbReference type="ARBA" id="ARBA00001928"/>
    </source>
</evidence>